<sequence length="254" mass="29904">MDVKSQFLETSCTEFNSKFLNYFDWNDVDVTYSRIDLSNNMVRTLSNQYEWILICWDDDLDKKVEERLVSGVQYWNNYSDLFKKTLSKSHKSEIKVDFCTKYGSVYEIISVNSNKKLESKNLLELYKLRAVVSDYAHNLWKDNEEIILPLRAELNALREPRDPKREILDTHQYMRFGNIRFTRKEMITIRLLLSHCKVKEISYIQGCAEANEHKRIQRIKEKLGCPYVSSSGLFAVLKEHGITLACLETLVSYP</sequence>
<gene>
    <name evidence="1" type="ORF">QS795_014940</name>
</gene>
<organism evidence="1 2">
    <name type="scientific">Providencia zhijiangensis</name>
    <dbReference type="NCBI Taxonomy" id="3053982"/>
    <lineage>
        <taxon>Bacteria</taxon>
        <taxon>Pseudomonadati</taxon>
        <taxon>Pseudomonadota</taxon>
        <taxon>Gammaproteobacteria</taxon>
        <taxon>Enterobacterales</taxon>
        <taxon>Morganellaceae</taxon>
        <taxon>Providencia</taxon>
    </lineage>
</organism>
<evidence type="ECO:0000313" key="1">
    <source>
        <dbReference type="EMBL" id="WPA91753.1"/>
    </source>
</evidence>
<evidence type="ECO:0008006" key="3">
    <source>
        <dbReference type="Google" id="ProtNLM"/>
    </source>
</evidence>
<dbReference type="EMBL" id="CP135990">
    <property type="protein sequence ID" value="WPA91753.1"/>
    <property type="molecule type" value="Genomic_DNA"/>
</dbReference>
<proteinExistence type="predicted"/>
<accession>A0ABZ0N2P6</accession>
<reference evidence="1 2" key="1">
    <citation type="submission" date="2023-09" db="EMBL/GenBank/DDBJ databases">
        <title>Genomic Revisitation and Reclassification of the Genus Providencia.</title>
        <authorList>
            <person name="Dong X."/>
        </authorList>
    </citation>
    <scope>NUCLEOTIDE SEQUENCE [LARGE SCALE GENOMIC DNA]</scope>
    <source>
        <strain evidence="1 2">D4759</strain>
    </source>
</reference>
<protein>
    <recommendedName>
        <fullName evidence="3">DUF4435 domain-containing protein</fullName>
    </recommendedName>
</protein>
<keyword evidence="2" id="KW-1185">Reference proteome</keyword>
<dbReference type="Proteomes" id="UP001302443">
    <property type="component" value="Chromosome"/>
</dbReference>
<dbReference type="RefSeq" id="WP_286269878.1">
    <property type="nucleotide sequence ID" value="NZ_CP135990.1"/>
</dbReference>
<evidence type="ECO:0000313" key="2">
    <source>
        <dbReference type="Proteomes" id="UP001302443"/>
    </source>
</evidence>
<name>A0ABZ0N2P6_9GAMM</name>